<organism evidence="6 7">
    <name type="scientific">Geoanaerobacter pelophilus</name>
    <dbReference type="NCBI Taxonomy" id="60036"/>
    <lineage>
        <taxon>Bacteria</taxon>
        <taxon>Pseudomonadati</taxon>
        <taxon>Thermodesulfobacteriota</taxon>
        <taxon>Desulfuromonadia</taxon>
        <taxon>Geobacterales</taxon>
        <taxon>Geobacteraceae</taxon>
        <taxon>Geoanaerobacter</taxon>
    </lineage>
</organism>
<dbReference type="Proteomes" id="UP000811899">
    <property type="component" value="Unassembled WGS sequence"/>
</dbReference>
<dbReference type="RefSeq" id="WP_214172483.1">
    <property type="nucleotide sequence ID" value="NZ_JAHCVJ010000006.1"/>
</dbReference>
<comment type="similarity">
    <text evidence="1">Belongs to the ner transcriptional regulatory family.</text>
</comment>
<dbReference type="Pfam" id="PF13693">
    <property type="entry name" value="HTH_35"/>
    <property type="match status" value="1"/>
</dbReference>
<keyword evidence="3" id="KW-0238">DNA-binding</keyword>
<dbReference type="EMBL" id="JAHCVJ010000006">
    <property type="protein sequence ID" value="MBT0665716.1"/>
    <property type="molecule type" value="Genomic_DNA"/>
</dbReference>
<dbReference type="SUPFAM" id="SSF47413">
    <property type="entry name" value="lambda repressor-like DNA-binding domains"/>
    <property type="match status" value="1"/>
</dbReference>
<evidence type="ECO:0000313" key="6">
    <source>
        <dbReference type="EMBL" id="MBT0665716.1"/>
    </source>
</evidence>
<evidence type="ECO:0000256" key="4">
    <source>
        <dbReference type="ARBA" id="ARBA00023163"/>
    </source>
</evidence>
<reference evidence="6 7" key="1">
    <citation type="submission" date="2021-05" db="EMBL/GenBank/DDBJ databases">
        <title>The draft genome of Geobacter pelophilus DSM 12255.</title>
        <authorList>
            <person name="Xu Z."/>
            <person name="Masuda Y."/>
            <person name="Itoh H."/>
            <person name="Senoo K."/>
        </authorList>
    </citation>
    <scope>NUCLEOTIDE SEQUENCE [LARGE SCALE GENOMIC DNA]</scope>
    <source>
        <strain evidence="6 7">DSM 12255</strain>
    </source>
</reference>
<comment type="caution">
    <text evidence="6">The sequence shown here is derived from an EMBL/GenBank/DDBJ whole genome shotgun (WGS) entry which is preliminary data.</text>
</comment>
<gene>
    <name evidence="6" type="ORF">KI809_15510</name>
</gene>
<dbReference type="InterPro" id="IPR010982">
    <property type="entry name" value="Lambda_DNA-bd_dom_sf"/>
</dbReference>
<dbReference type="AlphaFoldDB" id="A0AAW4L3Z3"/>
<protein>
    <submittedName>
        <fullName evidence="6">Helix-turn-helix domain-containing protein</fullName>
    </submittedName>
</protein>
<keyword evidence="7" id="KW-1185">Reference proteome</keyword>
<accession>A0AAW4L3Z3</accession>
<evidence type="ECO:0000256" key="3">
    <source>
        <dbReference type="ARBA" id="ARBA00023125"/>
    </source>
</evidence>
<evidence type="ECO:0000259" key="5">
    <source>
        <dbReference type="Pfam" id="PF13693"/>
    </source>
</evidence>
<proteinExistence type="inferred from homology"/>
<name>A0AAW4L3Z3_9BACT</name>
<evidence type="ECO:0000256" key="1">
    <source>
        <dbReference type="ARBA" id="ARBA00006157"/>
    </source>
</evidence>
<dbReference type="GO" id="GO:0003677">
    <property type="term" value="F:DNA binding"/>
    <property type="evidence" value="ECO:0007669"/>
    <property type="project" value="UniProtKB-KW"/>
</dbReference>
<keyword evidence="2" id="KW-0805">Transcription regulation</keyword>
<evidence type="ECO:0000256" key="2">
    <source>
        <dbReference type="ARBA" id="ARBA00023015"/>
    </source>
</evidence>
<dbReference type="Gene3D" id="1.10.260.40">
    <property type="entry name" value="lambda repressor-like DNA-binding domains"/>
    <property type="match status" value="1"/>
</dbReference>
<feature type="domain" description="Ner winged helix-turn-helix DNA-binding" evidence="5">
    <location>
        <begin position="15"/>
        <end position="74"/>
    </location>
</feature>
<keyword evidence="4" id="KW-0804">Transcription</keyword>
<evidence type="ECO:0000313" key="7">
    <source>
        <dbReference type="Proteomes" id="UP000811899"/>
    </source>
</evidence>
<dbReference type="InterPro" id="IPR038722">
    <property type="entry name" value="Ner_HTH_dom"/>
</dbReference>
<sequence length="75" mass="8711">MSRHTIPKKPEQRREWIKYQLRLNGSSFSAIAKERGVSRQAVQLVNYCPSPKWEGIIAQKIGTTPEQIWPERYAA</sequence>